<organism evidence="1 2">
    <name type="scientific">[Candida] jaroonii</name>
    <dbReference type="NCBI Taxonomy" id="467808"/>
    <lineage>
        <taxon>Eukaryota</taxon>
        <taxon>Fungi</taxon>
        <taxon>Dikarya</taxon>
        <taxon>Ascomycota</taxon>
        <taxon>Saccharomycotina</taxon>
        <taxon>Pichiomycetes</taxon>
        <taxon>Debaryomycetaceae</taxon>
        <taxon>Yamadazyma</taxon>
    </lineage>
</organism>
<evidence type="ECO:0000313" key="2">
    <source>
        <dbReference type="Proteomes" id="UP001152531"/>
    </source>
</evidence>
<protein>
    <submittedName>
        <fullName evidence="1">Uncharacterized protein</fullName>
    </submittedName>
</protein>
<proteinExistence type="predicted"/>
<keyword evidence="2" id="KW-1185">Reference proteome</keyword>
<comment type="caution">
    <text evidence="1">The sequence shown here is derived from an EMBL/GenBank/DDBJ whole genome shotgun (WGS) entry which is preliminary data.</text>
</comment>
<name>A0ACA9Y7J7_9ASCO</name>
<reference evidence="1" key="1">
    <citation type="submission" date="2022-06" db="EMBL/GenBank/DDBJ databases">
        <authorList>
            <person name="Legras J.-L."/>
            <person name="Devillers H."/>
            <person name="Grondin C."/>
        </authorList>
    </citation>
    <scope>NUCLEOTIDE SEQUENCE</scope>
    <source>
        <strain evidence="1">CLIB 1444</strain>
    </source>
</reference>
<sequence>MLRFGSQTEDQGQAQEPHTQEPQAQEPQTQGLQGQAQGLQGQAQGKQAQGQEVQGQGSQGKEQTQKHIPFLRIPSTPSTPVPNPPLSALEKPVKKRRNFI</sequence>
<dbReference type="Proteomes" id="UP001152531">
    <property type="component" value="Unassembled WGS sequence"/>
</dbReference>
<dbReference type="EMBL" id="CALSDN010000004">
    <property type="protein sequence ID" value="CAH6720739.1"/>
    <property type="molecule type" value="Genomic_DNA"/>
</dbReference>
<gene>
    <name evidence="1" type="ORF">CLIB1444_04S06810</name>
</gene>
<evidence type="ECO:0000313" key="1">
    <source>
        <dbReference type="EMBL" id="CAH6720739.1"/>
    </source>
</evidence>
<accession>A0ACA9Y7J7</accession>